<dbReference type="FunFam" id="3.30.830.10:FF:000005">
    <property type="entry name" value="nardilysin isoform X1"/>
    <property type="match status" value="1"/>
</dbReference>
<dbReference type="Pfam" id="PF05193">
    <property type="entry name" value="Peptidase_M16_C"/>
    <property type="match status" value="1"/>
</dbReference>
<dbReference type="PANTHER" id="PTHR43690:SF18">
    <property type="entry name" value="INSULIN-DEGRADING ENZYME-RELATED"/>
    <property type="match status" value="1"/>
</dbReference>
<comment type="caution">
    <text evidence="13">The sequence shown here is derived from an EMBL/GenBank/DDBJ whole genome shotgun (WGS) entry which is preliminary data.</text>
</comment>
<name>A0A8S0UF05_OLEEU</name>
<dbReference type="Gramene" id="OE9A036010T1">
    <property type="protein sequence ID" value="OE9A036010C1"/>
    <property type="gene ID" value="OE9A036010"/>
</dbReference>
<dbReference type="Pfam" id="PF16187">
    <property type="entry name" value="Peptidase_M16_M"/>
    <property type="match status" value="1"/>
</dbReference>
<feature type="domain" description="Peptidase M16 middle/third" evidence="11">
    <location>
        <begin position="645"/>
        <end position="930"/>
    </location>
</feature>
<keyword evidence="4" id="KW-0479">Metal-binding</keyword>
<dbReference type="InterPro" id="IPR054734">
    <property type="entry name" value="PqqF-like_C_4"/>
</dbReference>
<dbReference type="EMBL" id="CACTIH010007597">
    <property type="protein sequence ID" value="CAA3016182.1"/>
    <property type="molecule type" value="Genomic_DNA"/>
</dbReference>
<dbReference type="Pfam" id="PF22456">
    <property type="entry name" value="PqqF-like_C_4"/>
    <property type="match status" value="1"/>
</dbReference>
<dbReference type="InterPro" id="IPR011765">
    <property type="entry name" value="Pept_M16_N"/>
</dbReference>
<dbReference type="InterPro" id="IPR001431">
    <property type="entry name" value="Pept_M16_Zn_BS"/>
</dbReference>
<dbReference type="Proteomes" id="UP000594638">
    <property type="component" value="Unassembled WGS sequence"/>
</dbReference>
<dbReference type="Pfam" id="PF00675">
    <property type="entry name" value="Peptidase_M16"/>
    <property type="match status" value="1"/>
</dbReference>
<dbReference type="AlphaFoldDB" id="A0A8S0UF05"/>
<dbReference type="InterPro" id="IPR050626">
    <property type="entry name" value="Peptidase_M16"/>
</dbReference>
<dbReference type="GO" id="GO:0006508">
    <property type="term" value="P:proteolysis"/>
    <property type="evidence" value="ECO:0007669"/>
    <property type="project" value="UniProtKB-KW"/>
</dbReference>
<feature type="domain" description="Peptidase M16 C-terminal" evidence="10">
    <location>
        <begin position="458"/>
        <end position="638"/>
    </location>
</feature>
<gene>
    <name evidence="13" type="ORF">OLEA9_A036010</name>
</gene>
<comment type="similarity">
    <text evidence="2">Belongs to the peptidase M16 family.</text>
</comment>
<dbReference type="OrthoDB" id="952271at2759"/>
<protein>
    <submittedName>
        <fullName evidence="13">Nardilysin-like isoform X1</fullName>
    </submittedName>
</protein>
<evidence type="ECO:0000259" key="10">
    <source>
        <dbReference type="Pfam" id="PF05193"/>
    </source>
</evidence>
<feature type="domain" description="Coenzyme PQQ synthesis protein F-like C-terminal lobe" evidence="12">
    <location>
        <begin position="1040"/>
        <end position="1139"/>
    </location>
</feature>
<evidence type="ECO:0000259" key="9">
    <source>
        <dbReference type="Pfam" id="PF00675"/>
    </source>
</evidence>
<organism evidence="13 14">
    <name type="scientific">Olea europaea subsp. europaea</name>
    <dbReference type="NCBI Taxonomy" id="158383"/>
    <lineage>
        <taxon>Eukaryota</taxon>
        <taxon>Viridiplantae</taxon>
        <taxon>Streptophyta</taxon>
        <taxon>Embryophyta</taxon>
        <taxon>Tracheophyta</taxon>
        <taxon>Spermatophyta</taxon>
        <taxon>Magnoliopsida</taxon>
        <taxon>eudicotyledons</taxon>
        <taxon>Gunneridae</taxon>
        <taxon>Pentapetalae</taxon>
        <taxon>asterids</taxon>
        <taxon>lamiids</taxon>
        <taxon>Lamiales</taxon>
        <taxon>Oleaceae</taxon>
        <taxon>Oleeae</taxon>
        <taxon>Olea</taxon>
    </lineage>
</organism>
<comment type="cofactor">
    <cofactor evidence="1">
        <name>Zn(2+)</name>
        <dbReference type="ChEBI" id="CHEBI:29105"/>
    </cofactor>
</comment>
<dbReference type="InterPro" id="IPR007863">
    <property type="entry name" value="Peptidase_M16_C"/>
</dbReference>
<keyword evidence="6" id="KW-0862">Zinc</keyword>
<evidence type="ECO:0000313" key="14">
    <source>
        <dbReference type="Proteomes" id="UP000594638"/>
    </source>
</evidence>
<evidence type="ECO:0000256" key="6">
    <source>
        <dbReference type="ARBA" id="ARBA00022833"/>
    </source>
</evidence>
<reference evidence="13 14" key="1">
    <citation type="submission" date="2019-12" db="EMBL/GenBank/DDBJ databases">
        <authorList>
            <person name="Alioto T."/>
            <person name="Alioto T."/>
            <person name="Gomez Garrido J."/>
        </authorList>
    </citation>
    <scope>NUCLEOTIDE SEQUENCE [LARGE SCALE GENOMIC DNA]</scope>
</reference>
<evidence type="ECO:0000313" key="13">
    <source>
        <dbReference type="EMBL" id="CAA3016182.1"/>
    </source>
</evidence>
<keyword evidence="7" id="KW-0482">Metalloprotease</keyword>
<dbReference type="PROSITE" id="PS00143">
    <property type="entry name" value="INSULINASE"/>
    <property type="match status" value="1"/>
</dbReference>
<dbReference type="PANTHER" id="PTHR43690">
    <property type="entry name" value="NARDILYSIN"/>
    <property type="match status" value="1"/>
</dbReference>
<evidence type="ECO:0000256" key="7">
    <source>
        <dbReference type="ARBA" id="ARBA00023049"/>
    </source>
</evidence>
<feature type="compositionally biased region" description="Acidic residues" evidence="8">
    <location>
        <begin position="267"/>
        <end position="295"/>
    </location>
</feature>
<dbReference type="GO" id="GO:0005829">
    <property type="term" value="C:cytosol"/>
    <property type="evidence" value="ECO:0007669"/>
    <property type="project" value="TreeGrafter"/>
</dbReference>
<dbReference type="FunFam" id="3.30.830.10:FF:000003">
    <property type="entry name" value="Insulin-degrading enzyme"/>
    <property type="match status" value="1"/>
</dbReference>
<keyword evidence="5" id="KW-0378">Hydrolase</keyword>
<dbReference type="InterPro" id="IPR032632">
    <property type="entry name" value="Peptidase_M16_M"/>
</dbReference>
<dbReference type="GO" id="GO:0004222">
    <property type="term" value="F:metalloendopeptidase activity"/>
    <property type="evidence" value="ECO:0007669"/>
    <property type="project" value="InterPro"/>
</dbReference>
<dbReference type="FunFam" id="3.30.830.10:FF:000030">
    <property type="entry name" value="Insulin-degrading enzyme"/>
    <property type="match status" value="1"/>
</dbReference>
<proteinExistence type="inferred from homology"/>
<evidence type="ECO:0000256" key="5">
    <source>
        <dbReference type="ARBA" id="ARBA00022801"/>
    </source>
</evidence>
<dbReference type="Gene3D" id="3.30.830.10">
    <property type="entry name" value="Metalloenzyme, LuxS/M16 peptidase-like"/>
    <property type="match status" value="4"/>
</dbReference>
<dbReference type="SUPFAM" id="SSF63411">
    <property type="entry name" value="LuxS/MPP-like metallohydrolase"/>
    <property type="match status" value="4"/>
</dbReference>
<evidence type="ECO:0000256" key="3">
    <source>
        <dbReference type="ARBA" id="ARBA00022670"/>
    </source>
</evidence>
<dbReference type="InterPro" id="IPR011249">
    <property type="entry name" value="Metalloenz_LuxS/M16"/>
</dbReference>
<dbReference type="GO" id="GO:0046872">
    <property type="term" value="F:metal ion binding"/>
    <property type="evidence" value="ECO:0007669"/>
    <property type="project" value="UniProtKB-KW"/>
</dbReference>
<keyword evidence="3" id="KW-0645">Protease</keyword>
<evidence type="ECO:0000256" key="1">
    <source>
        <dbReference type="ARBA" id="ARBA00001947"/>
    </source>
</evidence>
<evidence type="ECO:0000259" key="12">
    <source>
        <dbReference type="Pfam" id="PF22456"/>
    </source>
</evidence>
<sequence length="1226" mass="140103">MLLSDLQGGHGGDTGASLRCISEHIITVTTFTLKWPVKQQIVAICVYGKTMDSDVEASTLELCEAVVFPSDKLRTPPPPSTPQIDTLKLVAVLRFCSSRETKARRSTYAHRDEARQVALSFPHTDREKTYSGPSCDGLKCFWESHRANPMSLQTLPCCLGKTLISRHSETRKREGREYPGVNLSRVSPYNSIGDSGTAKFSLKIPSVTPFSQRRMAVTFSSDDIVIKSPTDRRLYRYIQLPNGLSALLVHDPEIYSDGPVEAPRNSEDEDEEEEDFEDEDGEGSQEDDEEDEEGEENGRKGSAEKKAAAAMCVRMGSFADPYEAQGLAHFLEHMLFMGSTEFPDENEYDSYLSKHGGLSNAYTETEHTCYHFEVKREFLKGALTRFAQFFISPLVKAEAMEREVLAVDSEFNQVLQNDSCRLQQLQCHTSAPDHPFNRFFWGNKKSLVDAMEKGINLREHIVKLYNDNYHGELMKLVIIGGETLDVLESWVHELFGSIKKGSVVMPETSLDIPIWKAGKLYRLEAVKDVHILDLSWTLPSLRKDYLKKAEDYLAHLLGHEGKGSLLFFLKAKGWASSISAGVGDEGMHRSSIAYIFGMSIHLTDSGLEKIFDIIGFVYQYLKLLRLLSPQEWIFKELQDIGNMEFGFAEEQPQDDYAAELSENLLVYPPEHVIYGDYAYKIWDEDMIKNILNFFKPGNMRVDLVTKSINKSLDVQLEPWFGSEYVEEDIPSALMQLWQDPPAIDSSLHLPSINNFIPRDFSIRADKVSYQFDGLSSPRCILDEPMTKLWYKLDKTFKLPRANTYFRITLNGGYGSLRNALLTELFLLLLKDELNEIIYQASVAKLESSISLYGDKLELKVYGFNDKLSVLLSKVLAVAKSFLPKDDRFVVIKEDLERTLKNTNMKPLNHSSYLRLQVLCWSFWDVEEKLRLLSNLSLADLTTFIPDLLSKLYIEGLCHGNLLEEEALYLSNIFRSNFAVQPLPFEMRHKESVVCLPSSADLVRDVRVKNKLETNSVVELYFQIEPEVGIDLVKLKALIDLFDEIVEEPLFNQLRTKEQLGYVVDCSPRVTYRILGFCFRVQSSEFNPVYLQERIVNFINGLEEMLNGLDDEMFENYKSGLMGKLLEKDPSLVYETNRFWGQIVDKRYMFDMSEKEAEELRGIQKTDIINWYNTYLKQPSPKCRRLAIRLWGCNTEWKNADAQTSSAKVIKDVEGFKKLSEFYPSLC</sequence>
<evidence type="ECO:0000256" key="4">
    <source>
        <dbReference type="ARBA" id="ARBA00022723"/>
    </source>
</evidence>
<evidence type="ECO:0000259" key="11">
    <source>
        <dbReference type="Pfam" id="PF16187"/>
    </source>
</evidence>
<evidence type="ECO:0000256" key="2">
    <source>
        <dbReference type="ARBA" id="ARBA00007261"/>
    </source>
</evidence>
<keyword evidence="14" id="KW-1185">Reference proteome</keyword>
<feature type="domain" description="Peptidase M16 N-terminal" evidence="9">
    <location>
        <begin position="304"/>
        <end position="419"/>
    </location>
</feature>
<accession>A0A8S0UF05</accession>
<feature type="region of interest" description="Disordered" evidence="8">
    <location>
        <begin position="254"/>
        <end position="304"/>
    </location>
</feature>
<evidence type="ECO:0000256" key="8">
    <source>
        <dbReference type="SAM" id="MobiDB-lite"/>
    </source>
</evidence>